<feature type="transmembrane region" description="Helical" evidence="6">
    <location>
        <begin position="82"/>
        <end position="104"/>
    </location>
</feature>
<evidence type="ECO:0000256" key="2">
    <source>
        <dbReference type="ARBA" id="ARBA00022475"/>
    </source>
</evidence>
<dbReference type="InterPro" id="IPR050189">
    <property type="entry name" value="MFS_Efflux_Transporters"/>
</dbReference>
<keyword evidence="2" id="KW-1003">Cell membrane</keyword>
<dbReference type="Gene3D" id="1.20.1250.20">
    <property type="entry name" value="MFS general substrate transporter like domains"/>
    <property type="match status" value="2"/>
</dbReference>
<dbReference type="SUPFAM" id="SSF103473">
    <property type="entry name" value="MFS general substrate transporter"/>
    <property type="match status" value="1"/>
</dbReference>
<evidence type="ECO:0000256" key="4">
    <source>
        <dbReference type="ARBA" id="ARBA00022989"/>
    </source>
</evidence>
<dbReference type="Pfam" id="PF07690">
    <property type="entry name" value="MFS_1"/>
    <property type="match status" value="1"/>
</dbReference>
<feature type="transmembrane region" description="Helical" evidence="6">
    <location>
        <begin position="281"/>
        <end position="300"/>
    </location>
</feature>
<keyword evidence="5 6" id="KW-0472">Membrane</keyword>
<dbReference type="PANTHER" id="PTHR43124:SF3">
    <property type="entry name" value="CHLORAMPHENICOL EFFLUX PUMP RV0191"/>
    <property type="match status" value="1"/>
</dbReference>
<dbReference type="InterPro" id="IPR036259">
    <property type="entry name" value="MFS_trans_sf"/>
</dbReference>
<evidence type="ECO:0000256" key="6">
    <source>
        <dbReference type="SAM" id="Phobius"/>
    </source>
</evidence>
<evidence type="ECO:0000313" key="8">
    <source>
        <dbReference type="Proteomes" id="UP000245624"/>
    </source>
</evidence>
<dbReference type="InterPro" id="IPR011701">
    <property type="entry name" value="MFS"/>
</dbReference>
<gene>
    <name evidence="7" type="ORF">DLJ74_02575</name>
</gene>
<dbReference type="OrthoDB" id="8595469at2"/>
<evidence type="ECO:0000256" key="1">
    <source>
        <dbReference type="ARBA" id="ARBA00004651"/>
    </source>
</evidence>
<evidence type="ECO:0000256" key="5">
    <source>
        <dbReference type="ARBA" id="ARBA00023136"/>
    </source>
</evidence>
<dbReference type="EMBL" id="QGTD01000004">
    <property type="protein sequence ID" value="PWU69834.1"/>
    <property type="molecule type" value="Genomic_DNA"/>
</dbReference>
<proteinExistence type="predicted"/>
<dbReference type="CDD" id="cd06174">
    <property type="entry name" value="MFS"/>
    <property type="match status" value="1"/>
</dbReference>
<feature type="transmembrane region" description="Helical" evidence="6">
    <location>
        <begin position="217"/>
        <end position="238"/>
    </location>
</feature>
<name>A0A317L3N1_9BACI</name>
<accession>A0A317L3N1</accession>
<feature type="transmembrane region" description="Helical" evidence="6">
    <location>
        <begin position="110"/>
        <end position="131"/>
    </location>
</feature>
<organism evidence="7 8">
    <name type="scientific">Gracilibacillus dipsosauri</name>
    <dbReference type="NCBI Taxonomy" id="178340"/>
    <lineage>
        <taxon>Bacteria</taxon>
        <taxon>Bacillati</taxon>
        <taxon>Bacillota</taxon>
        <taxon>Bacilli</taxon>
        <taxon>Bacillales</taxon>
        <taxon>Bacillaceae</taxon>
        <taxon>Gracilibacillus</taxon>
    </lineage>
</organism>
<keyword evidence="3 6" id="KW-0812">Transmembrane</keyword>
<keyword evidence="4 6" id="KW-1133">Transmembrane helix</keyword>
<feature type="transmembrane region" description="Helical" evidence="6">
    <location>
        <begin position="168"/>
        <end position="190"/>
    </location>
</feature>
<comment type="caution">
    <text evidence="7">The sequence shown here is derived from an EMBL/GenBank/DDBJ whole genome shotgun (WGS) entry which is preliminary data.</text>
</comment>
<evidence type="ECO:0000256" key="3">
    <source>
        <dbReference type="ARBA" id="ARBA00022692"/>
    </source>
</evidence>
<feature type="transmembrane region" description="Helical" evidence="6">
    <location>
        <begin position="55"/>
        <end position="75"/>
    </location>
</feature>
<sequence>MKMKKNARNGYFMMAVLWLAYVTFAMNWVAGSSLTPQITQTFFNGPVDPLIAELVNYSITTARVFANILAAVVLMKLGPKKAAGIAIALLTMGLVAIYLPNYWAYTIARMIMAVGGSMVIIYMNPVVAHYITNPKTKLRINAANTVAYNAGAFIVAMLFTLFSNQMIANWRLTLTFFASLTLVFFIGWLIKAENFETKEAFQGDSYGYKDALKDSFIWRYGLAFAAFLTLYVSSLVSFKTIFDQYTLLNGSLTNLLISGFGIMGTFAGIRIGNKDIERKPVLAICGVVMVGAFGLALMLANSVPVLAYILIAGSGFAMYIQYPIFLNLPHELAGMTPQKLTIMFGLFWALAYAGQTIATIIWSFLLGHAGYAPAMIFFIAVASLYIVLVATFPETKKKVEVLAVEKAV</sequence>
<evidence type="ECO:0000313" key="7">
    <source>
        <dbReference type="EMBL" id="PWU69834.1"/>
    </source>
</evidence>
<protein>
    <submittedName>
        <fullName evidence="7">MFS transporter</fullName>
    </submittedName>
</protein>
<dbReference type="AlphaFoldDB" id="A0A317L3N1"/>
<feature type="transmembrane region" description="Helical" evidence="6">
    <location>
        <begin position="371"/>
        <end position="392"/>
    </location>
</feature>
<feature type="transmembrane region" description="Helical" evidence="6">
    <location>
        <begin position="340"/>
        <end position="365"/>
    </location>
</feature>
<comment type="subcellular location">
    <subcellularLocation>
        <location evidence="1">Cell membrane</location>
        <topology evidence="1">Multi-pass membrane protein</topology>
    </subcellularLocation>
</comment>
<keyword evidence="8" id="KW-1185">Reference proteome</keyword>
<dbReference type="GO" id="GO:0005886">
    <property type="term" value="C:plasma membrane"/>
    <property type="evidence" value="ECO:0007669"/>
    <property type="project" value="UniProtKB-SubCell"/>
</dbReference>
<feature type="transmembrane region" description="Helical" evidence="6">
    <location>
        <begin position="143"/>
        <end position="162"/>
    </location>
</feature>
<dbReference type="GO" id="GO:0022857">
    <property type="term" value="F:transmembrane transporter activity"/>
    <property type="evidence" value="ECO:0007669"/>
    <property type="project" value="InterPro"/>
</dbReference>
<feature type="transmembrane region" description="Helical" evidence="6">
    <location>
        <begin position="250"/>
        <end position="269"/>
    </location>
</feature>
<dbReference type="Proteomes" id="UP000245624">
    <property type="component" value="Unassembled WGS sequence"/>
</dbReference>
<dbReference type="PANTHER" id="PTHR43124">
    <property type="entry name" value="PURINE EFFLUX PUMP PBUE"/>
    <property type="match status" value="1"/>
</dbReference>
<dbReference type="RefSeq" id="WP_109983233.1">
    <property type="nucleotide sequence ID" value="NZ_QGTD01000004.1"/>
</dbReference>
<reference evidence="7 8" key="1">
    <citation type="submission" date="2018-05" db="EMBL/GenBank/DDBJ databases">
        <title>Genomic analysis of Gracilibacillus dipsosauri DD1 reveals novel features of a salt-tolerant amylase.</title>
        <authorList>
            <person name="Deutch C.E."/>
            <person name="Yang S."/>
        </authorList>
    </citation>
    <scope>NUCLEOTIDE SEQUENCE [LARGE SCALE GENOMIC DNA]</scope>
    <source>
        <strain evidence="7 8">DD1</strain>
    </source>
</reference>
<feature type="transmembrane region" description="Helical" evidence="6">
    <location>
        <begin position="306"/>
        <end position="328"/>
    </location>
</feature>